<dbReference type="PANTHER" id="PTHR11353">
    <property type="entry name" value="CHAPERONIN"/>
    <property type="match status" value="1"/>
</dbReference>
<dbReference type="CDD" id="cd03335">
    <property type="entry name" value="TCP1_alpha"/>
    <property type="match status" value="1"/>
</dbReference>
<evidence type="ECO:0000313" key="11">
    <source>
        <dbReference type="Proteomes" id="UP001157974"/>
    </source>
</evidence>
<dbReference type="SUPFAM" id="SSF52029">
    <property type="entry name" value="GroEL apical domain-like"/>
    <property type="match status" value="1"/>
</dbReference>
<dbReference type="GO" id="GO:0016887">
    <property type="term" value="F:ATP hydrolysis activity"/>
    <property type="evidence" value="ECO:0007669"/>
    <property type="project" value="InterPro"/>
</dbReference>
<evidence type="ECO:0000256" key="4">
    <source>
        <dbReference type="ARBA" id="ARBA00022490"/>
    </source>
</evidence>
<dbReference type="Gene3D" id="3.30.260.10">
    <property type="entry name" value="TCP-1-like chaperonin intermediate domain"/>
    <property type="match status" value="1"/>
</dbReference>
<evidence type="ECO:0000256" key="5">
    <source>
        <dbReference type="ARBA" id="ARBA00022741"/>
    </source>
</evidence>
<organism evidence="10 11">
    <name type="scientific">Rhodosorus marinus</name>
    <dbReference type="NCBI Taxonomy" id="101924"/>
    <lineage>
        <taxon>Eukaryota</taxon>
        <taxon>Rhodophyta</taxon>
        <taxon>Stylonematophyceae</taxon>
        <taxon>Stylonematales</taxon>
        <taxon>Stylonemataceae</taxon>
        <taxon>Rhodosorus</taxon>
    </lineage>
</organism>
<keyword evidence="7 9" id="KW-0143">Chaperone</keyword>
<keyword evidence="5 9" id="KW-0547">Nucleotide-binding</keyword>
<dbReference type="NCBIfam" id="NF041082">
    <property type="entry name" value="thermosome_alpha"/>
    <property type="match status" value="1"/>
</dbReference>
<evidence type="ECO:0000256" key="8">
    <source>
        <dbReference type="ARBA" id="ARBA00030049"/>
    </source>
</evidence>
<evidence type="ECO:0000256" key="1">
    <source>
        <dbReference type="ARBA" id="ARBA00004496"/>
    </source>
</evidence>
<dbReference type="NCBIfam" id="NF041083">
    <property type="entry name" value="thermosome_beta"/>
    <property type="match status" value="1"/>
</dbReference>
<dbReference type="GO" id="GO:0005737">
    <property type="term" value="C:cytoplasm"/>
    <property type="evidence" value="ECO:0007669"/>
    <property type="project" value="UniProtKB-SubCell"/>
</dbReference>
<comment type="subcellular location">
    <subcellularLocation>
        <location evidence="1">Cytoplasm</location>
    </subcellularLocation>
</comment>
<dbReference type="GO" id="GO:0140662">
    <property type="term" value="F:ATP-dependent protein folding chaperone"/>
    <property type="evidence" value="ECO:0007669"/>
    <property type="project" value="InterPro"/>
</dbReference>
<dbReference type="Gene3D" id="3.50.7.10">
    <property type="entry name" value="GroEL"/>
    <property type="match status" value="1"/>
</dbReference>
<dbReference type="EMBL" id="JAMWBK010000008">
    <property type="protein sequence ID" value="KAJ8902878.1"/>
    <property type="molecule type" value="Genomic_DNA"/>
</dbReference>
<reference evidence="10 11" key="1">
    <citation type="journal article" date="2023" name="Nat. Commun.">
        <title>Origin of minicircular mitochondrial genomes in red algae.</title>
        <authorList>
            <person name="Lee Y."/>
            <person name="Cho C.H."/>
            <person name="Lee Y.M."/>
            <person name="Park S.I."/>
            <person name="Yang J.H."/>
            <person name="West J.A."/>
            <person name="Bhattacharya D."/>
            <person name="Yoon H.S."/>
        </authorList>
    </citation>
    <scope>NUCLEOTIDE SEQUENCE [LARGE SCALE GENOMIC DNA]</scope>
    <source>
        <strain evidence="10 11">CCMP1338</strain>
        <tissue evidence="10">Whole cell</tissue>
    </source>
</reference>
<dbReference type="InterPro" id="IPR053374">
    <property type="entry name" value="TCP-1_chaperonin"/>
</dbReference>
<dbReference type="InterPro" id="IPR027410">
    <property type="entry name" value="TCP-1-like_intermed_sf"/>
</dbReference>
<dbReference type="GO" id="GO:0051082">
    <property type="term" value="F:unfolded protein binding"/>
    <property type="evidence" value="ECO:0007669"/>
    <property type="project" value="InterPro"/>
</dbReference>
<dbReference type="GO" id="GO:0005524">
    <property type="term" value="F:ATP binding"/>
    <property type="evidence" value="ECO:0007669"/>
    <property type="project" value="UniProtKB-KW"/>
</dbReference>
<dbReference type="Proteomes" id="UP001157974">
    <property type="component" value="Unassembled WGS sequence"/>
</dbReference>
<sequence length="546" mass="58508">MASQGLSVDGERQHGQDVRTANVTACVAISNIVKSSLGPVGLDKMLVDQVGDVTVTNDGATILKLLEVEHPAAKLLVELAEQQDEEVGDGTTSVVILAAELLRRANELVRSRIHPTTVIAGYRLAMREACKYIKSTLATPIDKLGREALVNAAKTSLSSKILGSAESDLFANIAVDAVMATKSSKKEDGEMYPLSSIHMLKAQGKSASESQIMQGYVLNAPRASQSMPTSVSPAKIALLGFDLRRAKMKMGVTVTLNNPEEINKIQEKEIDLTALRIQTVLNAGANVIFTTKGIDDSALKYFSGGNAIACRRVTMKDMRRIARATGATLQLNMADLNGDESFDPSMLGHAEEVYEDKIRDDTVMMIKGPKVQPINTVLLRGPNEMMCDEMQRSLIDATSVVKRMLDSNMVVAGGGAIEAAVSTHLENFATMLGSREQLAIAEFAEALLVIPKTLAVNAAKDATDLVAKLRAVHSLAQSDPTKISLSKCGLDLAEGAVRNNFNAGVIEPAVGKIKVIQFATEAALTVLRIDDLIKLNKKENTGEALE</sequence>
<protein>
    <recommendedName>
        <fullName evidence="3">T-complex protein 1 subunit alpha</fullName>
    </recommendedName>
    <alternativeName>
        <fullName evidence="8">CCT-alpha</fullName>
    </alternativeName>
</protein>
<evidence type="ECO:0000313" key="10">
    <source>
        <dbReference type="EMBL" id="KAJ8902878.1"/>
    </source>
</evidence>
<proteinExistence type="inferred from homology"/>
<accession>A0AAV8UMU6</accession>
<dbReference type="InterPro" id="IPR002423">
    <property type="entry name" value="Cpn60/GroEL/TCP-1"/>
</dbReference>
<dbReference type="Pfam" id="PF00118">
    <property type="entry name" value="Cpn60_TCP1"/>
    <property type="match status" value="1"/>
</dbReference>
<evidence type="ECO:0000256" key="3">
    <source>
        <dbReference type="ARBA" id="ARBA00014424"/>
    </source>
</evidence>
<keyword evidence="4" id="KW-0963">Cytoplasm</keyword>
<dbReference type="AlphaFoldDB" id="A0AAV8UMU6"/>
<evidence type="ECO:0000256" key="6">
    <source>
        <dbReference type="ARBA" id="ARBA00022840"/>
    </source>
</evidence>
<dbReference type="PRINTS" id="PR00304">
    <property type="entry name" value="TCOMPLEXTCP1"/>
</dbReference>
<evidence type="ECO:0000256" key="2">
    <source>
        <dbReference type="ARBA" id="ARBA00008020"/>
    </source>
</evidence>
<gene>
    <name evidence="10" type="ORF">NDN08_006198</name>
</gene>
<dbReference type="InterPro" id="IPR027409">
    <property type="entry name" value="GroEL-like_apical_dom_sf"/>
</dbReference>
<dbReference type="PROSITE" id="PS00750">
    <property type="entry name" value="TCP1_1"/>
    <property type="match status" value="1"/>
</dbReference>
<dbReference type="InterPro" id="IPR017998">
    <property type="entry name" value="Chaperone_TCP-1"/>
</dbReference>
<dbReference type="PROSITE" id="PS00751">
    <property type="entry name" value="TCP1_2"/>
    <property type="match status" value="1"/>
</dbReference>
<dbReference type="InterPro" id="IPR002194">
    <property type="entry name" value="Chaperonin_TCP-1_CS"/>
</dbReference>
<dbReference type="InterPro" id="IPR054827">
    <property type="entry name" value="thermosome_alpha"/>
</dbReference>
<dbReference type="InterPro" id="IPR027413">
    <property type="entry name" value="GROEL-like_equatorial_sf"/>
</dbReference>
<evidence type="ECO:0000256" key="9">
    <source>
        <dbReference type="RuleBase" id="RU004187"/>
    </source>
</evidence>
<dbReference type="SUPFAM" id="SSF48592">
    <property type="entry name" value="GroEL equatorial domain-like"/>
    <property type="match status" value="1"/>
</dbReference>
<comment type="similarity">
    <text evidence="2 9">Belongs to the TCP-1 chaperonin family.</text>
</comment>
<dbReference type="Gene3D" id="1.10.560.10">
    <property type="entry name" value="GroEL-like equatorial domain"/>
    <property type="match status" value="1"/>
</dbReference>
<name>A0AAV8UMU6_9RHOD</name>
<keyword evidence="6 9" id="KW-0067">ATP-binding</keyword>
<evidence type="ECO:0000256" key="7">
    <source>
        <dbReference type="ARBA" id="ARBA00023186"/>
    </source>
</evidence>
<dbReference type="PROSITE" id="PS00995">
    <property type="entry name" value="TCP1_3"/>
    <property type="match status" value="1"/>
</dbReference>
<dbReference type="SUPFAM" id="SSF54849">
    <property type="entry name" value="GroEL-intermediate domain like"/>
    <property type="match status" value="1"/>
</dbReference>
<dbReference type="FunFam" id="1.10.560.10:FF:000070">
    <property type="entry name" value="Uncharacterized protein"/>
    <property type="match status" value="1"/>
</dbReference>
<comment type="caution">
    <text evidence="10">The sequence shown here is derived from an EMBL/GenBank/DDBJ whole genome shotgun (WGS) entry which is preliminary data.</text>
</comment>
<keyword evidence="11" id="KW-1185">Reference proteome</keyword>
<dbReference type="InterPro" id="IPR012715">
    <property type="entry name" value="Chap_CCT_alpha"/>
</dbReference>